<organism evidence="3 4">
    <name type="scientific">Candidatus Magasanikbacteria bacterium GW2011_GWA2_56_11</name>
    <dbReference type="NCBI Taxonomy" id="1619044"/>
    <lineage>
        <taxon>Bacteria</taxon>
        <taxon>Candidatus Magasanikiibacteriota</taxon>
    </lineage>
</organism>
<evidence type="ECO:0008006" key="5">
    <source>
        <dbReference type="Google" id="ProtNLM"/>
    </source>
</evidence>
<keyword evidence="2" id="KW-0812">Transmembrane</keyword>
<dbReference type="EMBL" id="LCRX01000013">
    <property type="protein sequence ID" value="KKW41847.1"/>
    <property type="molecule type" value="Genomic_DNA"/>
</dbReference>
<keyword evidence="2" id="KW-1133">Transmembrane helix</keyword>
<evidence type="ECO:0000313" key="3">
    <source>
        <dbReference type="EMBL" id="KKW41847.1"/>
    </source>
</evidence>
<sequence>MKFFTQHFNRHHFFHAPHRWFLALLLSPIQAAEHHYKKRYHLRFAHARKLFIFDLTLLSLALGLATMTAAWLWYDPTVTALVSLSLDPAVKDAAGPDRIRSGEYVSYTVRYRNDSDVSLSDPELRVHFPAGFMVESALPSDRYSSSTETFSLPDLTPRSGGEAIIRGRFFGTPDTEEQIIAYLTYAQAGKTWREVKRSPVITTLRGSVLETELTVPDTILELGSSPITLLVRNPYDQALPSILVPFPQADGFTLTAVSSSAGRIEPGAWFLPPLLPGQEERLTLRLDSSLAAAVTELELAFTPQFKLQQHVFSQVKVGRRLKVSHPRLSVNGAWGDGRTKIVPGHTAALAITVENNGDLPLSDLSLSVSMPAALVDTARLSALNLGAYSGGVFTVGARQHPDWGQLNPGEARSLVLQIPIRSVPQGGSDLVLLPAVRASARPAAPGAKTIQAEGLLPGLAVGTVLLLEADARYYTAEGDQLGRGPLPPVVGKQTKYWALIKIANTTSRVQNLAFRAVLPAHIVWTGKSSVSRGSDATYNPSTRAVSWSLPAISAHESVGVYFELGFTPGEEHRGQTPPLLEQISVLGEDSYISNTVSASAAPLNTGLPNDARARQKGVLTE</sequence>
<feature type="region of interest" description="Disordered" evidence="1">
    <location>
        <begin position="602"/>
        <end position="621"/>
    </location>
</feature>
<protein>
    <recommendedName>
        <fullName evidence="5">DUF11 domain-containing protein</fullName>
    </recommendedName>
</protein>
<evidence type="ECO:0000256" key="2">
    <source>
        <dbReference type="SAM" id="Phobius"/>
    </source>
</evidence>
<name>A0A0G2AKR4_9BACT</name>
<dbReference type="Proteomes" id="UP000033870">
    <property type="component" value="Unassembled WGS sequence"/>
</dbReference>
<dbReference type="STRING" id="1619044.UY92_C0013G0046"/>
<proteinExistence type="predicted"/>
<comment type="caution">
    <text evidence="3">The sequence shown here is derived from an EMBL/GenBank/DDBJ whole genome shotgun (WGS) entry which is preliminary data.</text>
</comment>
<evidence type="ECO:0000256" key="1">
    <source>
        <dbReference type="SAM" id="MobiDB-lite"/>
    </source>
</evidence>
<accession>A0A0G2AKR4</accession>
<gene>
    <name evidence="3" type="ORF">UY92_C0013G0046</name>
</gene>
<keyword evidence="2" id="KW-0472">Membrane</keyword>
<dbReference type="AlphaFoldDB" id="A0A0G2AKR4"/>
<feature type="transmembrane region" description="Helical" evidence="2">
    <location>
        <begin position="50"/>
        <end position="74"/>
    </location>
</feature>
<reference evidence="3 4" key="1">
    <citation type="journal article" date="2015" name="Nature">
        <title>rRNA introns, odd ribosomes, and small enigmatic genomes across a large radiation of phyla.</title>
        <authorList>
            <person name="Brown C.T."/>
            <person name="Hug L.A."/>
            <person name="Thomas B.C."/>
            <person name="Sharon I."/>
            <person name="Castelle C.J."/>
            <person name="Singh A."/>
            <person name="Wilkins M.J."/>
            <person name="Williams K.H."/>
            <person name="Banfield J.F."/>
        </authorList>
    </citation>
    <scope>NUCLEOTIDE SEQUENCE [LARGE SCALE GENOMIC DNA]</scope>
</reference>
<evidence type="ECO:0000313" key="4">
    <source>
        <dbReference type="Proteomes" id="UP000033870"/>
    </source>
</evidence>